<dbReference type="PANTHER" id="PTHR23322">
    <property type="entry name" value="FAS-ASSOCIATED PROTEIN"/>
    <property type="match status" value="1"/>
</dbReference>
<feature type="compositionally biased region" description="Low complexity" evidence="1">
    <location>
        <begin position="183"/>
        <end position="193"/>
    </location>
</feature>
<reference evidence="4" key="1">
    <citation type="submission" date="2025-08" db="UniProtKB">
        <authorList>
            <consortium name="RefSeq"/>
        </authorList>
    </citation>
    <scope>IDENTIFICATION</scope>
    <source>
        <tissue evidence="4">Tentacle</tissue>
    </source>
</reference>
<dbReference type="InParanoid" id="A0A6P8IBK6"/>
<protein>
    <submittedName>
        <fullName evidence="4">Uncharacterized protein LOC116300082</fullName>
    </submittedName>
</protein>
<feature type="compositionally biased region" description="Polar residues" evidence="1">
    <location>
        <begin position="85"/>
        <end position="94"/>
    </location>
</feature>
<feature type="compositionally biased region" description="Polar residues" evidence="1">
    <location>
        <begin position="201"/>
        <end position="214"/>
    </location>
</feature>
<dbReference type="GO" id="GO:0005783">
    <property type="term" value="C:endoplasmic reticulum"/>
    <property type="evidence" value="ECO:0007669"/>
    <property type="project" value="TreeGrafter"/>
</dbReference>
<dbReference type="Proteomes" id="UP000515163">
    <property type="component" value="Unplaced"/>
</dbReference>
<keyword evidence="3" id="KW-1185">Reference proteome</keyword>
<feature type="domain" description="UBX" evidence="2">
    <location>
        <begin position="227"/>
        <end position="305"/>
    </location>
</feature>
<dbReference type="PROSITE" id="PS50033">
    <property type="entry name" value="UBX"/>
    <property type="match status" value="1"/>
</dbReference>
<dbReference type="OrthoDB" id="436606at2759"/>
<dbReference type="AlphaFoldDB" id="A0A6P8IBK6"/>
<organism evidence="3 4">
    <name type="scientific">Actinia tenebrosa</name>
    <name type="common">Australian red waratah sea anemone</name>
    <dbReference type="NCBI Taxonomy" id="6105"/>
    <lineage>
        <taxon>Eukaryota</taxon>
        <taxon>Metazoa</taxon>
        <taxon>Cnidaria</taxon>
        <taxon>Anthozoa</taxon>
        <taxon>Hexacorallia</taxon>
        <taxon>Actiniaria</taxon>
        <taxon>Actiniidae</taxon>
        <taxon>Actinia</taxon>
    </lineage>
</organism>
<gene>
    <name evidence="4" type="primary">LOC116300082</name>
</gene>
<feature type="compositionally biased region" description="Basic and acidic residues" evidence="1">
    <location>
        <begin position="117"/>
        <end position="127"/>
    </location>
</feature>
<dbReference type="GO" id="GO:0043130">
    <property type="term" value="F:ubiquitin binding"/>
    <property type="evidence" value="ECO:0007669"/>
    <property type="project" value="TreeGrafter"/>
</dbReference>
<feature type="compositionally biased region" description="Low complexity" evidence="1">
    <location>
        <begin position="49"/>
        <end position="70"/>
    </location>
</feature>
<dbReference type="InterPro" id="IPR029071">
    <property type="entry name" value="Ubiquitin-like_domsf"/>
</dbReference>
<dbReference type="Pfam" id="PF00789">
    <property type="entry name" value="UBX"/>
    <property type="match status" value="1"/>
</dbReference>
<evidence type="ECO:0000256" key="1">
    <source>
        <dbReference type="SAM" id="MobiDB-lite"/>
    </source>
</evidence>
<dbReference type="Gene3D" id="3.10.20.90">
    <property type="entry name" value="Phosphatidylinositol 3-kinase Catalytic Subunit, Chain A, domain 1"/>
    <property type="match status" value="1"/>
</dbReference>
<dbReference type="GeneID" id="116300082"/>
<sequence>MDSPQEIALRIRNRSSHSKDASRGPLKATHPLPSNQRRFSEVVPREKNQSQSGRRSSSGTPVTGTVSPPSNSTCNDVQAMKPISFSRSLNNEGRSLSARRAVMLQRQNATTVDPDTDTEHVRIDKNFLHSPPRPPSQPRPKSVKGRPRSGSRPLSGGQPVDVTPPSHSPVSFSKYKPLPCIGSKPSSGSSLSDHSYKAVTQHDNQTFEKPSNKGNELSILPNEPSEKEPNTVHLAIKVLDGTRHERWFRMSDPVADIFAFAESVMGEKLPENCQICTNDLPRRTFRDQSQTLEDIGVQSRTVLYIQQL</sequence>
<dbReference type="InterPro" id="IPR050730">
    <property type="entry name" value="UBX_domain-protein"/>
</dbReference>
<dbReference type="GO" id="GO:0036503">
    <property type="term" value="P:ERAD pathway"/>
    <property type="evidence" value="ECO:0007669"/>
    <property type="project" value="TreeGrafter"/>
</dbReference>
<dbReference type="KEGG" id="aten:116300082"/>
<dbReference type="RefSeq" id="XP_031564706.1">
    <property type="nucleotide sequence ID" value="XM_031708846.1"/>
</dbReference>
<dbReference type="SUPFAM" id="SSF54236">
    <property type="entry name" value="Ubiquitin-like"/>
    <property type="match status" value="1"/>
</dbReference>
<dbReference type="PANTHER" id="PTHR23322:SF28">
    <property type="entry name" value="UBX DOMAIN-CONTAINING PROTEIN 10"/>
    <property type="match status" value="1"/>
</dbReference>
<name>A0A6P8IBK6_ACTTE</name>
<evidence type="ECO:0000313" key="4">
    <source>
        <dbReference type="RefSeq" id="XP_031564706.1"/>
    </source>
</evidence>
<evidence type="ECO:0000313" key="3">
    <source>
        <dbReference type="Proteomes" id="UP000515163"/>
    </source>
</evidence>
<evidence type="ECO:0000259" key="2">
    <source>
        <dbReference type="PROSITE" id="PS50033"/>
    </source>
</evidence>
<accession>A0A6P8IBK6</accession>
<proteinExistence type="predicted"/>
<feature type="region of interest" description="Disordered" evidence="1">
    <location>
        <begin position="1"/>
        <end position="214"/>
    </location>
</feature>
<dbReference type="InterPro" id="IPR001012">
    <property type="entry name" value="UBX_dom"/>
</dbReference>
<feature type="compositionally biased region" description="Basic and acidic residues" evidence="1">
    <location>
        <begin position="38"/>
        <end position="48"/>
    </location>
</feature>